<comment type="similarity">
    <text evidence="2">Belongs to the metallo-beta-lactamase superfamily.</text>
</comment>
<protein>
    <submittedName>
        <fullName evidence="7">N-acyl homoserine lactonase family protein</fullName>
    </submittedName>
</protein>
<evidence type="ECO:0000256" key="5">
    <source>
        <dbReference type="ARBA" id="ARBA00022833"/>
    </source>
</evidence>
<evidence type="ECO:0000256" key="1">
    <source>
        <dbReference type="ARBA" id="ARBA00001947"/>
    </source>
</evidence>
<dbReference type="InterPro" id="IPR001279">
    <property type="entry name" value="Metallo-B-lactamas"/>
</dbReference>
<dbReference type="GO" id="GO:0016787">
    <property type="term" value="F:hydrolase activity"/>
    <property type="evidence" value="ECO:0007669"/>
    <property type="project" value="UniProtKB-KW"/>
</dbReference>
<dbReference type="SMART" id="SM00849">
    <property type="entry name" value="Lactamase_B"/>
    <property type="match status" value="1"/>
</dbReference>
<dbReference type="CDD" id="cd07729">
    <property type="entry name" value="AHL_lactonase_MBL-fold"/>
    <property type="match status" value="1"/>
</dbReference>
<evidence type="ECO:0000313" key="7">
    <source>
        <dbReference type="EMBL" id="TMI77683.1"/>
    </source>
</evidence>
<dbReference type="PANTHER" id="PTHR42978">
    <property type="entry name" value="QUORUM-QUENCHING LACTONASE YTNP-RELATED-RELATED"/>
    <property type="match status" value="1"/>
</dbReference>
<sequence>MAATYEIYALSPGGRQVDWSTRLFMEPIGKTTTSAYFLWLLRGPAGPLLIDTGFTARLGKSKGLPVEQLRTRDELLETTEVNPNEVKTVILTHLHWDHFDLEGFLPAATFWVQRRELDFWHGFGGQDPWTRRFLSDCFAQDLEVIRSAGRLKVIDGNLELVEGVRVEWVGGHSPGMQIVVVQTAKGPFVIGNDALTTYRNLRDWVPPAIHLNSVAECLGAMARIKSLAGGDEGRICPGHDGEVWKKFPEVKPGVYRLA</sequence>
<dbReference type="EMBL" id="VBAN01000485">
    <property type="protein sequence ID" value="TMI77683.1"/>
    <property type="molecule type" value="Genomic_DNA"/>
</dbReference>
<dbReference type="Proteomes" id="UP000318093">
    <property type="component" value="Unassembled WGS sequence"/>
</dbReference>
<reference evidence="7 8" key="1">
    <citation type="journal article" date="2019" name="Nat. Microbiol.">
        <title>Mediterranean grassland soil C-N compound turnover is dependent on rainfall and depth, and is mediated by genomically divergent microorganisms.</title>
        <authorList>
            <person name="Diamond S."/>
            <person name="Andeer P.F."/>
            <person name="Li Z."/>
            <person name="Crits-Christoph A."/>
            <person name="Burstein D."/>
            <person name="Anantharaman K."/>
            <person name="Lane K.R."/>
            <person name="Thomas B.C."/>
            <person name="Pan C."/>
            <person name="Northen T.R."/>
            <person name="Banfield J.F."/>
        </authorList>
    </citation>
    <scope>NUCLEOTIDE SEQUENCE [LARGE SCALE GENOMIC DNA]</scope>
    <source>
        <strain evidence="7">NP_6</strain>
    </source>
</reference>
<gene>
    <name evidence="7" type="ORF">E6H03_13445</name>
</gene>
<dbReference type="InterPro" id="IPR051013">
    <property type="entry name" value="MBL_superfamily_lactonases"/>
</dbReference>
<dbReference type="PANTHER" id="PTHR42978:SF7">
    <property type="entry name" value="METALLO-HYDROLASE RV2300C-RELATED"/>
    <property type="match status" value="1"/>
</dbReference>
<comment type="cofactor">
    <cofactor evidence="1">
        <name>Zn(2+)</name>
        <dbReference type="ChEBI" id="CHEBI:29105"/>
    </cofactor>
</comment>
<keyword evidence="5" id="KW-0862">Zinc</keyword>
<keyword evidence="3" id="KW-0479">Metal-binding</keyword>
<evidence type="ECO:0000256" key="3">
    <source>
        <dbReference type="ARBA" id="ARBA00022723"/>
    </source>
</evidence>
<keyword evidence="4" id="KW-0378">Hydrolase</keyword>
<organism evidence="7 8">
    <name type="scientific">Candidatus Segetimicrobium genomatis</name>
    <dbReference type="NCBI Taxonomy" id="2569760"/>
    <lineage>
        <taxon>Bacteria</taxon>
        <taxon>Bacillati</taxon>
        <taxon>Candidatus Sysuimicrobiota</taxon>
        <taxon>Candidatus Sysuimicrobiia</taxon>
        <taxon>Candidatus Sysuimicrobiales</taxon>
        <taxon>Candidatus Segetimicrobiaceae</taxon>
        <taxon>Candidatus Segetimicrobium</taxon>
    </lineage>
</organism>
<evidence type="ECO:0000256" key="2">
    <source>
        <dbReference type="ARBA" id="ARBA00007749"/>
    </source>
</evidence>
<evidence type="ECO:0000313" key="8">
    <source>
        <dbReference type="Proteomes" id="UP000318093"/>
    </source>
</evidence>
<comment type="caution">
    <text evidence="7">The sequence shown here is derived from an EMBL/GenBank/DDBJ whole genome shotgun (WGS) entry which is preliminary data.</text>
</comment>
<dbReference type="SUPFAM" id="SSF56281">
    <property type="entry name" value="Metallo-hydrolase/oxidoreductase"/>
    <property type="match status" value="1"/>
</dbReference>
<dbReference type="Gene3D" id="3.60.15.10">
    <property type="entry name" value="Ribonuclease Z/Hydroxyacylglutathione hydrolase-like"/>
    <property type="match status" value="1"/>
</dbReference>
<accession>A0A537J2D6</accession>
<name>A0A537J2D6_9BACT</name>
<dbReference type="InterPro" id="IPR036866">
    <property type="entry name" value="RibonucZ/Hydroxyglut_hydro"/>
</dbReference>
<evidence type="ECO:0000259" key="6">
    <source>
        <dbReference type="SMART" id="SM00849"/>
    </source>
</evidence>
<dbReference type="GO" id="GO:0046872">
    <property type="term" value="F:metal ion binding"/>
    <property type="evidence" value="ECO:0007669"/>
    <property type="project" value="UniProtKB-KW"/>
</dbReference>
<feature type="domain" description="Metallo-beta-lactamase" evidence="6">
    <location>
        <begin position="35"/>
        <end position="239"/>
    </location>
</feature>
<proteinExistence type="inferred from homology"/>
<dbReference type="Pfam" id="PF00753">
    <property type="entry name" value="Lactamase_B"/>
    <property type="match status" value="1"/>
</dbReference>
<evidence type="ECO:0000256" key="4">
    <source>
        <dbReference type="ARBA" id="ARBA00022801"/>
    </source>
</evidence>
<dbReference type="AlphaFoldDB" id="A0A537J2D6"/>